<sequence length="306" mass="32667">MKPFASAPSLKAQLLLAAGNSLTVAAGCVVAIFLVKRYALGDCEGLGCLGTLVTTGLMVLVAGVSLLGLLLYVTGVRPTCVITPLGAVFTMVVLYAWQNMSLPWPDWALVFAAGLGYAAATLAASADAHVAARLTAAGTVLALPLVSGPIHTHQSRESAKHILADARVPLLGPDLPRYGIDYAAANPSGDRFYYALKPRSAPERLTPEDRERLEIRVTVAAVNPTFAPPRHCNAPGWSSEPRDPPCPQVAPQTWRWKRDDSTAYLVRRGSHLAVIEARQGPAAEPVLRQIARTLSPRPPTFFVPIK</sequence>
<evidence type="ECO:0000256" key="1">
    <source>
        <dbReference type="SAM" id="Phobius"/>
    </source>
</evidence>
<reference evidence="2 3" key="1">
    <citation type="submission" date="2019-09" db="EMBL/GenBank/DDBJ databases">
        <title>Actinomadura physcomitrii sp. nov., a novel actinomycete isolated from moss [Physcomitrium sphaericum (Ludw) Fuernr].</title>
        <authorList>
            <person name="Zhuang X."/>
            <person name="Liu C."/>
        </authorList>
    </citation>
    <scope>NUCLEOTIDE SEQUENCE [LARGE SCALE GENOMIC DNA]</scope>
    <source>
        <strain evidence="2 3">HMC1</strain>
    </source>
</reference>
<keyword evidence="1" id="KW-0812">Transmembrane</keyword>
<comment type="caution">
    <text evidence="2">The sequence shown here is derived from an EMBL/GenBank/DDBJ whole genome shotgun (WGS) entry which is preliminary data.</text>
</comment>
<accession>A0A6H9YWU7</accession>
<gene>
    <name evidence="2" type="ORF">F8566_22275</name>
</gene>
<keyword evidence="1" id="KW-1133">Transmembrane helix</keyword>
<name>A0A6H9YWU7_9ACTN</name>
<dbReference type="Proteomes" id="UP000468735">
    <property type="component" value="Unassembled WGS sequence"/>
</dbReference>
<proteinExistence type="predicted"/>
<protein>
    <submittedName>
        <fullName evidence="2">Uncharacterized protein</fullName>
    </submittedName>
</protein>
<dbReference type="OrthoDB" id="4175561at2"/>
<evidence type="ECO:0000313" key="2">
    <source>
        <dbReference type="EMBL" id="KAB2346922.1"/>
    </source>
</evidence>
<keyword evidence="1" id="KW-0472">Membrane</keyword>
<feature type="transmembrane region" description="Helical" evidence="1">
    <location>
        <begin position="46"/>
        <end position="70"/>
    </location>
</feature>
<dbReference type="AlphaFoldDB" id="A0A6H9YWU7"/>
<feature type="transmembrane region" description="Helical" evidence="1">
    <location>
        <begin position="76"/>
        <end position="97"/>
    </location>
</feature>
<dbReference type="PROSITE" id="PS51257">
    <property type="entry name" value="PROKAR_LIPOPROTEIN"/>
    <property type="match status" value="1"/>
</dbReference>
<feature type="transmembrane region" description="Helical" evidence="1">
    <location>
        <begin position="12"/>
        <end position="34"/>
    </location>
</feature>
<evidence type="ECO:0000313" key="3">
    <source>
        <dbReference type="Proteomes" id="UP000468735"/>
    </source>
</evidence>
<dbReference type="RefSeq" id="WP_151562838.1">
    <property type="nucleotide sequence ID" value="NZ_WBMT01000010.1"/>
</dbReference>
<keyword evidence="3" id="KW-1185">Reference proteome</keyword>
<feature type="transmembrane region" description="Helical" evidence="1">
    <location>
        <begin position="104"/>
        <end position="124"/>
    </location>
</feature>
<dbReference type="EMBL" id="WBMT01000010">
    <property type="protein sequence ID" value="KAB2346922.1"/>
    <property type="molecule type" value="Genomic_DNA"/>
</dbReference>
<organism evidence="2 3">
    <name type="scientific">Actinomadura rudentiformis</name>
    <dbReference type="NCBI Taxonomy" id="359158"/>
    <lineage>
        <taxon>Bacteria</taxon>
        <taxon>Bacillati</taxon>
        <taxon>Actinomycetota</taxon>
        <taxon>Actinomycetes</taxon>
        <taxon>Streptosporangiales</taxon>
        <taxon>Thermomonosporaceae</taxon>
        <taxon>Actinomadura</taxon>
    </lineage>
</organism>